<evidence type="ECO:0000256" key="7">
    <source>
        <dbReference type="ARBA" id="ARBA00046313"/>
    </source>
</evidence>
<dbReference type="GO" id="GO:0051539">
    <property type="term" value="F:4 iron, 4 sulfur cluster binding"/>
    <property type="evidence" value="ECO:0007669"/>
    <property type="project" value="UniProtKB-KW"/>
</dbReference>
<comment type="similarity">
    <text evidence="9">Belongs to the IspH family.</text>
</comment>
<keyword evidence="6" id="KW-0411">Iron-sulfur</keyword>
<evidence type="ECO:0000313" key="11">
    <source>
        <dbReference type="EMBL" id="KAF7124831.1"/>
    </source>
</evidence>
<dbReference type="PANTHER" id="PTHR31619">
    <property type="entry name" value="4-HYDROXY-3-METHYLBUT-2-ENYL DIPHOSPHATE REDUCTASE, CHLOROPLASTIC"/>
    <property type="match status" value="1"/>
</dbReference>
<dbReference type="OrthoDB" id="1742387at2759"/>
<evidence type="ECO:0000256" key="3">
    <source>
        <dbReference type="ARBA" id="ARBA00022723"/>
    </source>
</evidence>
<organism evidence="11 12">
    <name type="scientific">Rhododendron simsii</name>
    <name type="common">Sims's rhododendron</name>
    <dbReference type="NCBI Taxonomy" id="118357"/>
    <lineage>
        <taxon>Eukaryota</taxon>
        <taxon>Viridiplantae</taxon>
        <taxon>Streptophyta</taxon>
        <taxon>Embryophyta</taxon>
        <taxon>Tracheophyta</taxon>
        <taxon>Spermatophyta</taxon>
        <taxon>Magnoliopsida</taxon>
        <taxon>eudicotyledons</taxon>
        <taxon>Gunneridae</taxon>
        <taxon>Pentapetalae</taxon>
        <taxon>asterids</taxon>
        <taxon>Ericales</taxon>
        <taxon>Ericaceae</taxon>
        <taxon>Ericoideae</taxon>
        <taxon>Rhodoreae</taxon>
        <taxon>Rhododendron</taxon>
    </lineage>
</organism>
<evidence type="ECO:0000256" key="5">
    <source>
        <dbReference type="ARBA" id="ARBA00023004"/>
    </source>
</evidence>
<evidence type="ECO:0000313" key="12">
    <source>
        <dbReference type="Proteomes" id="UP000626092"/>
    </source>
</evidence>
<dbReference type="EMBL" id="WJXA01000012">
    <property type="protein sequence ID" value="KAF7124831.1"/>
    <property type="molecule type" value="Genomic_DNA"/>
</dbReference>
<dbReference type="PANTHER" id="PTHR31619:SF5">
    <property type="entry name" value="4-HYDROXY-3-METHYLBUT-2-ENYL DIPHOSPHATE REDUCTASE, CHLOROPLASTIC"/>
    <property type="match status" value="1"/>
</dbReference>
<comment type="cofactor">
    <cofactor evidence="1">
        <name>[4Fe-4S] cluster</name>
        <dbReference type="ChEBI" id="CHEBI:49883"/>
    </cofactor>
</comment>
<dbReference type="GO" id="GO:0050992">
    <property type="term" value="P:dimethylallyl diphosphate biosynthetic process"/>
    <property type="evidence" value="ECO:0007669"/>
    <property type="project" value="InterPro"/>
</dbReference>
<keyword evidence="12" id="KW-1185">Reference proteome</keyword>
<evidence type="ECO:0000256" key="4">
    <source>
        <dbReference type="ARBA" id="ARBA00023002"/>
    </source>
</evidence>
<evidence type="ECO:0000256" key="9">
    <source>
        <dbReference type="ARBA" id="ARBA00046335"/>
    </source>
</evidence>
<evidence type="ECO:0000256" key="2">
    <source>
        <dbReference type="ARBA" id="ARBA00022485"/>
    </source>
</evidence>
<evidence type="ECO:0000256" key="8">
    <source>
        <dbReference type="ARBA" id="ARBA00046314"/>
    </source>
</evidence>
<name>A0A834L755_RHOSS</name>
<dbReference type="InterPro" id="IPR003451">
    <property type="entry name" value="LytB/IspH"/>
</dbReference>
<evidence type="ECO:0000256" key="10">
    <source>
        <dbReference type="ARBA" id="ARBA00047177"/>
    </source>
</evidence>
<dbReference type="Pfam" id="PF02401">
    <property type="entry name" value="LYTB"/>
    <property type="match status" value="1"/>
</dbReference>
<proteinExistence type="inferred from homology"/>
<dbReference type="GO" id="GO:0019288">
    <property type="term" value="P:isopentenyl diphosphate biosynthetic process, methylerythritol 4-phosphate pathway"/>
    <property type="evidence" value="ECO:0007669"/>
    <property type="project" value="InterPro"/>
</dbReference>
<accession>A0A834L755</accession>
<dbReference type="EC" id="1.17.7.4" evidence="10"/>
<gene>
    <name evidence="11" type="ORF">RHSIM_Rhsim12G0078400</name>
</gene>
<comment type="caution">
    <text evidence="11">The sequence shown here is derived from an EMBL/GenBank/DDBJ whole genome shotgun (WGS) entry which is preliminary data.</text>
</comment>
<dbReference type="AlphaFoldDB" id="A0A834L755"/>
<reference evidence="11" key="1">
    <citation type="submission" date="2019-11" db="EMBL/GenBank/DDBJ databases">
        <authorList>
            <person name="Liu Y."/>
            <person name="Hou J."/>
            <person name="Li T.-Q."/>
            <person name="Guan C.-H."/>
            <person name="Wu X."/>
            <person name="Wu H.-Z."/>
            <person name="Ling F."/>
            <person name="Zhang R."/>
            <person name="Shi X.-G."/>
            <person name="Ren J.-P."/>
            <person name="Chen E.-F."/>
            <person name="Sun J.-M."/>
        </authorList>
    </citation>
    <scope>NUCLEOTIDE SEQUENCE</scope>
    <source>
        <strain evidence="11">Adult_tree_wgs_1</strain>
        <tissue evidence="11">Leaves</tissue>
    </source>
</reference>
<comment type="pathway">
    <text evidence="7">Isoprenoid biosynthesis; isopentenyl diphosphate biosynthesis via DXP pathway; isopentenyl diphosphate from 1-deoxy-D-xylulose 5-phosphate: step 6/6.</text>
</comment>
<keyword evidence="4" id="KW-0560">Oxidoreductase</keyword>
<dbReference type="Gene3D" id="3.40.50.11270">
    <property type="match status" value="1"/>
</dbReference>
<dbReference type="Proteomes" id="UP000626092">
    <property type="component" value="Unassembled WGS sequence"/>
</dbReference>
<comment type="pathway">
    <text evidence="8">Isoprenoid biosynthesis; dimethylallyl diphosphate biosynthesis; dimethylallyl diphosphate from (2E)-4-hydroxy-3-methylbutenyl diphosphate: step 1/1.</text>
</comment>
<keyword evidence="5" id="KW-0408">Iron</keyword>
<keyword evidence="3" id="KW-0479">Metal-binding</keyword>
<evidence type="ECO:0000256" key="6">
    <source>
        <dbReference type="ARBA" id="ARBA00023014"/>
    </source>
</evidence>
<dbReference type="GO" id="GO:0046872">
    <property type="term" value="F:metal ion binding"/>
    <property type="evidence" value="ECO:0007669"/>
    <property type="project" value="UniProtKB-KW"/>
</dbReference>
<protein>
    <recommendedName>
        <fullName evidence="10">4-hydroxy-3-methylbut-2-enyl diphosphate reductase</fullName>
        <ecNumber evidence="10">1.17.7.4</ecNumber>
    </recommendedName>
</protein>
<evidence type="ECO:0000256" key="1">
    <source>
        <dbReference type="ARBA" id="ARBA00001966"/>
    </source>
</evidence>
<keyword evidence="2" id="KW-0004">4Fe-4S</keyword>
<dbReference type="GO" id="GO:0051745">
    <property type="term" value="F:4-hydroxy-3-methylbut-2-enyl diphosphate reductase activity"/>
    <property type="evidence" value="ECO:0007669"/>
    <property type="project" value="UniProtKB-EC"/>
</dbReference>
<sequence>MLSSTVANIPIGSLVSLPACGAHGFSNFAEKCWVCNLTEQMLRLLHEEDVDFINADGRTMNKLLLEFSVLRYTRRKRQDNEKKEEQKRAYCLVTIRALAINGLRETPGQMPQTVAKQEKKEELIRQEGTFNSFEAIILWVMDIYAYFYVLYLMQNWSKSSLLHQMNDLATRRKLEDLIIGPVLTFTTKAMLVHVNKVLQVAGSKLLFGGDIIKQMKENGDEYTWGNLTVKLAESYGFCLGVERAFQIAYEARKQFPEEKIWITNKIIHNPTVNKVYSFLPKLKVLHILGS</sequence>